<dbReference type="RefSeq" id="WP_270109540.1">
    <property type="nucleotide sequence ID" value="NZ_JAPZVP010000005.1"/>
</dbReference>
<dbReference type="AlphaFoldDB" id="A0A9X3SSY9"/>
<feature type="domain" description="Aminoglycoside phosphotransferase" evidence="1">
    <location>
        <begin position="17"/>
        <end position="128"/>
    </location>
</feature>
<dbReference type="Gene3D" id="3.90.1200.10">
    <property type="match status" value="2"/>
</dbReference>
<evidence type="ECO:0000313" key="3">
    <source>
        <dbReference type="Proteomes" id="UP001146067"/>
    </source>
</evidence>
<organism evidence="2 3">
    <name type="scientific">Glycomyces luteolus</name>
    <dbReference type="NCBI Taxonomy" id="2670330"/>
    <lineage>
        <taxon>Bacteria</taxon>
        <taxon>Bacillati</taxon>
        <taxon>Actinomycetota</taxon>
        <taxon>Actinomycetes</taxon>
        <taxon>Glycomycetales</taxon>
        <taxon>Glycomycetaceae</taxon>
        <taxon>Glycomyces</taxon>
    </lineage>
</organism>
<dbReference type="Proteomes" id="UP001146067">
    <property type="component" value="Unassembled WGS sequence"/>
</dbReference>
<evidence type="ECO:0000259" key="1">
    <source>
        <dbReference type="Pfam" id="PF01636"/>
    </source>
</evidence>
<dbReference type="InterPro" id="IPR011009">
    <property type="entry name" value="Kinase-like_dom_sf"/>
</dbReference>
<gene>
    <name evidence="2" type="ORF">O1R50_08615</name>
</gene>
<accession>A0A9X3SSY9</accession>
<protein>
    <submittedName>
        <fullName evidence="2">Phosphotransferase</fullName>
    </submittedName>
</protein>
<comment type="caution">
    <text evidence="2">The sequence shown here is derived from an EMBL/GenBank/DDBJ whole genome shotgun (WGS) entry which is preliminary data.</text>
</comment>
<proteinExistence type="predicted"/>
<reference evidence="2" key="1">
    <citation type="submission" date="2022-12" db="EMBL/GenBank/DDBJ databases">
        <title>Gycomyces niveus sp.nov.,a novel actinomycete isolated from soil in Shouguan.</title>
        <authorList>
            <person name="Yang X."/>
        </authorList>
    </citation>
    <scope>NUCLEOTIDE SEQUENCE</scope>
    <source>
        <strain evidence="2">NEAU-A15</strain>
    </source>
</reference>
<feature type="domain" description="Aminoglycoside phosphotransferase" evidence="1">
    <location>
        <begin position="131"/>
        <end position="194"/>
    </location>
</feature>
<name>A0A9X3SSY9_9ACTN</name>
<dbReference type="Pfam" id="PF01636">
    <property type="entry name" value="APH"/>
    <property type="match status" value="2"/>
</dbReference>
<dbReference type="SUPFAM" id="SSF56112">
    <property type="entry name" value="Protein kinase-like (PK-like)"/>
    <property type="match status" value="1"/>
</dbReference>
<dbReference type="PANTHER" id="PTHR21310:SF41">
    <property type="entry name" value="3'-PHOSPHOTRANSFERASE, PUTATIVE-RELATED"/>
    <property type="match status" value="1"/>
</dbReference>
<sequence length="200" mass="21653">MPESIEALRARYSGYTWAPIGIGHSEAQVWRLEGPSPLFAKVGNDLAREAEALRWLASFDLGAPELVAAGRFGDGRDYLVTTAVPGRSGAEPWPESDRGAVVEAIGRYLGRFHTLPVDECPFRDEGATGDDLVVSHGDFMLPNVILDPRTLTVNGVVDVGTLGVAERGRDIHDMVWSLTAGLNPQYGEAHADRFRKAAGR</sequence>
<dbReference type="PANTHER" id="PTHR21310">
    <property type="entry name" value="AMINOGLYCOSIDE PHOSPHOTRANSFERASE-RELATED-RELATED"/>
    <property type="match status" value="1"/>
</dbReference>
<dbReference type="InterPro" id="IPR051678">
    <property type="entry name" value="AGP_Transferase"/>
</dbReference>
<dbReference type="InterPro" id="IPR002575">
    <property type="entry name" value="Aminoglycoside_PTrfase"/>
</dbReference>
<dbReference type="EMBL" id="JAPZVP010000005">
    <property type="protein sequence ID" value="MDA1359683.1"/>
    <property type="molecule type" value="Genomic_DNA"/>
</dbReference>
<evidence type="ECO:0000313" key="2">
    <source>
        <dbReference type="EMBL" id="MDA1359683.1"/>
    </source>
</evidence>
<dbReference type="Gene3D" id="3.30.200.20">
    <property type="entry name" value="Phosphorylase Kinase, domain 1"/>
    <property type="match status" value="1"/>
</dbReference>
<keyword evidence="3" id="KW-1185">Reference proteome</keyword>